<keyword evidence="2" id="KW-0805">Transcription regulation</keyword>
<dbReference type="InterPro" id="IPR051089">
    <property type="entry name" value="prtT"/>
</dbReference>
<feature type="compositionally biased region" description="Polar residues" evidence="6">
    <location>
        <begin position="815"/>
        <end position="825"/>
    </location>
</feature>
<evidence type="ECO:0000313" key="9">
    <source>
        <dbReference type="Proteomes" id="UP000240883"/>
    </source>
</evidence>
<evidence type="ECO:0000256" key="1">
    <source>
        <dbReference type="ARBA" id="ARBA00004123"/>
    </source>
</evidence>
<feature type="region of interest" description="Disordered" evidence="6">
    <location>
        <begin position="46"/>
        <end position="83"/>
    </location>
</feature>
<feature type="domain" description="Xylanolytic transcriptional activator regulatory" evidence="7">
    <location>
        <begin position="269"/>
        <end position="416"/>
    </location>
</feature>
<keyword evidence="3" id="KW-0238">DNA-binding</keyword>
<dbReference type="GO" id="GO:0000976">
    <property type="term" value="F:transcription cis-regulatory region binding"/>
    <property type="evidence" value="ECO:0007669"/>
    <property type="project" value="TreeGrafter"/>
</dbReference>
<evidence type="ECO:0000256" key="2">
    <source>
        <dbReference type="ARBA" id="ARBA00023015"/>
    </source>
</evidence>
<dbReference type="InterPro" id="IPR007219">
    <property type="entry name" value="XnlR_reg_dom"/>
</dbReference>
<evidence type="ECO:0000256" key="4">
    <source>
        <dbReference type="ARBA" id="ARBA00023163"/>
    </source>
</evidence>
<dbReference type="GO" id="GO:0006351">
    <property type="term" value="P:DNA-templated transcription"/>
    <property type="evidence" value="ECO:0007669"/>
    <property type="project" value="InterPro"/>
</dbReference>
<dbReference type="EMBL" id="KZ678135">
    <property type="protein sequence ID" value="PSN67206.1"/>
    <property type="molecule type" value="Genomic_DNA"/>
</dbReference>
<dbReference type="CDD" id="cd12148">
    <property type="entry name" value="fungal_TF_MHR"/>
    <property type="match status" value="1"/>
</dbReference>
<protein>
    <recommendedName>
        <fullName evidence="7">Xylanolytic transcriptional activator regulatory domain-containing protein</fullName>
    </recommendedName>
</protein>
<keyword evidence="5" id="KW-0539">Nucleus</keyword>
<evidence type="ECO:0000313" key="8">
    <source>
        <dbReference type="EMBL" id="PSN67206.1"/>
    </source>
</evidence>
<feature type="region of interest" description="Disordered" evidence="6">
    <location>
        <begin position="1"/>
        <end position="22"/>
    </location>
</feature>
<dbReference type="PANTHER" id="PTHR31845">
    <property type="entry name" value="FINGER DOMAIN PROTEIN, PUTATIVE-RELATED"/>
    <property type="match status" value="1"/>
</dbReference>
<gene>
    <name evidence="8" type="ORF">BS50DRAFT_588204</name>
</gene>
<dbReference type="OrthoDB" id="3794584at2759"/>
<reference evidence="8 9" key="1">
    <citation type="journal article" date="2018" name="Front. Microbiol.">
        <title>Genome-Wide Analysis of Corynespora cassiicola Leaf Fall Disease Putative Effectors.</title>
        <authorList>
            <person name="Lopez D."/>
            <person name="Ribeiro S."/>
            <person name="Label P."/>
            <person name="Fumanal B."/>
            <person name="Venisse J.S."/>
            <person name="Kohler A."/>
            <person name="de Oliveira R.R."/>
            <person name="Labutti K."/>
            <person name="Lipzen A."/>
            <person name="Lail K."/>
            <person name="Bauer D."/>
            <person name="Ohm R.A."/>
            <person name="Barry K.W."/>
            <person name="Spatafora J."/>
            <person name="Grigoriev I.V."/>
            <person name="Martin F.M."/>
            <person name="Pujade-Renaud V."/>
        </authorList>
    </citation>
    <scope>NUCLEOTIDE SEQUENCE [LARGE SCALE GENOMIC DNA]</scope>
    <source>
        <strain evidence="8 9">Philippines</strain>
    </source>
</reference>
<feature type="region of interest" description="Disordered" evidence="6">
    <location>
        <begin position="807"/>
        <end position="837"/>
    </location>
</feature>
<dbReference type="GO" id="GO:0008270">
    <property type="term" value="F:zinc ion binding"/>
    <property type="evidence" value="ECO:0007669"/>
    <property type="project" value="InterPro"/>
</dbReference>
<dbReference type="GO" id="GO:0000981">
    <property type="term" value="F:DNA-binding transcription factor activity, RNA polymerase II-specific"/>
    <property type="evidence" value="ECO:0007669"/>
    <property type="project" value="TreeGrafter"/>
</dbReference>
<name>A0A2T2NPM1_CORCC</name>
<dbReference type="GO" id="GO:0005634">
    <property type="term" value="C:nucleus"/>
    <property type="evidence" value="ECO:0007669"/>
    <property type="project" value="UniProtKB-SubCell"/>
</dbReference>
<dbReference type="PANTHER" id="PTHR31845:SF17">
    <property type="entry name" value="ZN(II)2CYS6 TRANSCRIPTION FACTOR (EUROFUNG)"/>
    <property type="match status" value="1"/>
</dbReference>
<accession>A0A2T2NPM1</accession>
<dbReference type="AlphaFoldDB" id="A0A2T2NPM1"/>
<dbReference type="Pfam" id="PF04082">
    <property type="entry name" value="Fungal_trans"/>
    <property type="match status" value="1"/>
</dbReference>
<feature type="region of interest" description="Disordered" evidence="6">
    <location>
        <begin position="655"/>
        <end position="674"/>
    </location>
</feature>
<feature type="compositionally biased region" description="Basic and acidic residues" evidence="6">
    <location>
        <begin position="655"/>
        <end position="669"/>
    </location>
</feature>
<evidence type="ECO:0000256" key="3">
    <source>
        <dbReference type="ARBA" id="ARBA00023125"/>
    </source>
</evidence>
<keyword evidence="4" id="KW-0804">Transcription</keyword>
<comment type="subcellular location">
    <subcellularLocation>
        <location evidence="1">Nucleus</location>
    </subcellularLocation>
</comment>
<proteinExistence type="predicted"/>
<keyword evidence="9" id="KW-1185">Reference proteome</keyword>
<dbReference type="Proteomes" id="UP000240883">
    <property type="component" value="Unassembled WGS sequence"/>
</dbReference>
<evidence type="ECO:0000259" key="7">
    <source>
        <dbReference type="Pfam" id="PF04082"/>
    </source>
</evidence>
<sequence length="853" mass="95928">MADIQVPGREKQQRSSRACQEYQGHRAAADVLLPLHSATFLPVGVAGSRNHETSGVQSGTGGASTGDHHSESPRNLGFDSVSDCDSISVTQPEINHSSVAEALKPDSSSECRPGTATPWDPNVLALRKEQSSGADRATLARNLLHVLGEFPVHDGKRENRLGDGKGEEESQEPLWLLACLADRGWSVDADADNQTSSENSQSVLNDPSLDAGFRRILQKWTPQALYEVEQEQKKYFEYGMFASKCDVAPALDPINHGIITDQRASKLFDVYWEKIHPQWSILDPFLHTLASVRQRSALLTTTILALGSTACIGTESETQHEHVTEALRLHSHVEKINLVVYATGARSVDIVQAQILLSRWGAAPRSRLEEQRWMRAGMIPRMATEIGLTRPPPVINEEDPIKTSILWRNDIRTRVFLIINEYRFSAYNGRQALDLTHFELSEEEINKITDGSSARLKKISPVALYDLFLFDRESRQRISNHDTGRHSSIFDAELEHIKTYIEGWMQEWSVGDANPSLNWFLVHEALSCWLLLTTHIAKARLKSSSQKHQRQRQHQPQLMYNLAARLFSEAVKVPHAVRTTQRAAIFPFAASILLRMRSKSDLVLQLALHMAGEPGEHYVRTFVREAGVQMLLMLYRNATAKPRTSMIEGRERNLRHIPTDPDTDGHNDKAQQSPMPMEETIASNSNDYHPRSLPSEHWLSETSLLQPSNIDNMFSFNIYDFPSVPDMSQQYLGLQDPIFRYYDFEDLDALMGISDPPDHLETGNLPPQLCVAQPTPTPTMSSSRTYDARMTDIEMPAHENFQNTVMDWPMEGDPSSRTGTRSDQNGAGEEDRSSQRKFLLSAVDKLLDMASKI</sequence>
<evidence type="ECO:0000256" key="5">
    <source>
        <dbReference type="ARBA" id="ARBA00023242"/>
    </source>
</evidence>
<evidence type="ECO:0000256" key="6">
    <source>
        <dbReference type="SAM" id="MobiDB-lite"/>
    </source>
</evidence>
<organism evidence="8 9">
    <name type="scientific">Corynespora cassiicola Philippines</name>
    <dbReference type="NCBI Taxonomy" id="1448308"/>
    <lineage>
        <taxon>Eukaryota</taxon>
        <taxon>Fungi</taxon>
        <taxon>Dikarya</taxon>
        <taxon>Ascomycota</taxon>
        <taxon>Pezizomycotina</taxon>
        <taxon>Dothideomycetes</taxon>
        <taxon>Pleosporomycetidae</taxon>
        <taxon>Pleosporales</taxon>
        <taxon>Corynesporascaceae</taxon>
        <taxon>Corynespora</taxon>
    </lineage>
</organism>